<name>A0A914H262_GLORO</name>
<dbReference type="Proteomes" id="UP000887572">
    <property type="component" value="Unplaced"/>
</dbReference>
<organism evidence="1 2">
    <name type="scientific">Globodera rostochiensis</name>
    <name type="common">Golden nematode worm</name>
    <name type="synonym">Heterodera rostochiensis</name>
    <dbReference type="NCBI Taxonomy" id="31243"/>
    <lineage>
        <taxon>Eukaryota</taxon>
        <taxon>Metazoa</taxon>
        <taxon>Ecdysozoa</taxon>
        <taxon>Nematoda</taxon>
        <taxon>Chromadorea</taxon>
        <taxon>Rhabditida</taxon>
        <taxon>Tylenchina</taxon>
        <taxon>Tylenchomorpha</taxon>
        <taxon>Tylenchoidea</taxon>
        <taxon>Heteroderidae</taxon>
        <taxon>Heteroderinae</taxon>
        <taxon>Globodera</taxon>
    </lineage>
</organism>
<keyword evidence="1" id="KW-1185">Reference proteome</keyword>
<evidence type="ECO:0000313" key="1">
    <source>
        <dbReference type="Proteomes" id="UP000887572"/>
    </source>
</evidence>
<dbReference type="AlphaFoldDB" id="A0A914H262"/>
<sequence>MLTNFDRLNIESAAHFTQLNCVLSHKISSSNRHSLLSPGGFPHADMHFICVFGLPCKRKSAKTALQAEPCRASIDLPHPLHPNSKTRTAHSLYLY</sequence>
<accession>A0A914H262</accession>
<evidence type="ECO:0000313" key="2">
    <source>
        <dbReference type="WBParaSite" id="Gr19_v10_g13307.t1"/>
    </source>
</evidence>
<reference evidence="2" key="1">
    <citation type="submission" date="2022-11" db="UniProtKB">
        <authorList>
            <consortium name="WormBaseParasite"/>
        </authorList>
    </citation>
    <scope>IDENTIFICATION</scope>
</reference>
<dbReference type="WBParaSite" id="Gr19_v10_g13307.t1">
    <property type="protein sequence ID" value="Gr19_v10_g13307.t1"/>
    <property type="gene ID" value="Gr19_v10_g13307"/>
</dbReference>
<protein>
    <submittedName>
        <fullName evidence="2">Uncharacterized protein</fullName>
    </submittedName>
</protein>
<proteinExistence type="predicted"/>